<evidence type="ECO:0000313" key="3">
    <source>
        <dbReference type="EMBL" id="MEP0947957.1"/>
    </source>
</evidence>
<sequence length="256" mass="28360">MDNSPFRRIVLPALLASSAGFAALTWPMASDRAVRVSEQLPQPLSYWVDSALITNQHKEFSIRYIGFAILSSVAIGIGTAEAMRVRQGRVQRHQGLLDQVLLADDQQEDFESDRLPTADTINQSHSIELAAASHDAALTATTTKTTTALDWASLLPAAPDAQAKVELTSSPMNEHALYHIQGADQGRSLALAVEGEYYRYYRNRPDLDKARMLVQQLQQQGKRALATRDDNGYVVWVHQPERPQQAVPWLGRLATS</sequence>
<dbReference type="Proteomes" id="UP001482513">
    <property type="component" value="Unassembled WGS sequence"/>
</dbReference>
<proteinExistence type="predicted"/>
<keyword evidence="1" id="KW-0812">Transmembrane</keyword>
<keyword evidence="4" id="KW-1185">Reference proteome</keyword>
<feature type="signal peptide" evidence="2">
    <location>
        <begin position="1"/>
        <end position="22"/>
    </location>
</feature>
<evidence type="ECO:0000256" key="2">
    <source>
        <dbReference type="SAM" id="SignalP"/>
    </source>
</evidence>
<feature type="transmembrane region" description="Helical" evidence="1">
    <location>
        <begin position="64"/>
        <end position="83"/>
    </location>
</feature>
<comment type="caution">
    <text evidence="3">The sequence shown here is derived from an EMBL/GenBank/DDBJ whole genome shotgun (WGS) entry which is preliminary data.</text>
</comment>
<keyword evidence="1" id="KW-1133">Transmembrane helix</keyword>
<reference evidence="3 4" key="1">
    <citation type="submission" date="2022-04" db="EMBL/GenBank/DDBJ databases">
        <title>Positive selection, recombination, and allopatry shape intraspecific diversity of widespread and dominant cyanobacteria.</title>
        <authorList>
            <person name="Wei J."/>
            <person name="Shu W."/>
            <person name="Hu C."/>
        </authorList>
    </citation>
    <scope>NUCLEOTIDE SEQUENCE [LARGE SCALE GENOMIC DNA]</scope>
    <source>
        <strain evidence="3 4">DQ-A4</strain>
    </source>
</reference>
<dbReference type="EMBL" id="JAMPKX010000005">
    <property type="protein sequence ID" value="MEP0947957.1"/>
    <property type="molecule type" value="Genomic_DNA"/>
</dbReference>
<keyword evidence="1" id="KW-0472">Membrane</keyword>
<dbReference type="RefSeq" id="WP_190700728.1">
    <property type="nucleotide sequence ID" value="NZ_JAMPKX010000005.1"/>
</dbReference>
<accession>A0ABV0K7R3</accession>
<feature type="chain" id="PRO_5045846166" evidence="2">
    <location>
        <begin position="23"/>
        <end position="256"/>
    </location>
</feature>
<protein>
    <submittedName>
        <fullName evidence="3">Uncharacterized protein</fullName>
    </submittedName>
</protein>
<organism evidence="3 4">
    <name type="scientific">Leptolyngbya subtilissima DQ-A4</name>
    <dbReference type="NCBI Taxonomy" id="2933933"/>
    <lineage>
        <taxon>Bacteria</taxon>
        <taxon>Bacillati</taxon>
        <taxon>Cyanobacteriota</taxon>
        <taxon>Cyanophyceae</taxon>
        <taxon>Leptolyngbyales</taxon>
        <taxon>Leptolyngbyaceae</taxon>
        <taxon>Leptolyngbya group</taxon>
        <taxon>Leptolyngbya</taxon>
    </lineage>
</organism>
<gene>
    <name evidence="3" type="ORF">NC992_13820</name>
</gene>
<name>A0ABV0K7R3_9CYAN</name>
<evidence type="ECO:0000313" key="4">
    <source>
        <dbReference type="Proteomes" id="UP001482513"/>
    </source>
</evidence>
<evidence type="ECO:0000256" key="1">
    <source>
        <dbReference type="SAM" id="Phobius"/>
    </source>
</evidence>
<keyword evidence="2" id="KW-0732">Signal</keyword>